<evidence type="ECO:0000256" key="2">
    <source>
        <dbReference type="ARBA" id="ARBA00010565"/>
    </source>
</evidence>
<dbReference type="InterPro" id="IPR056784">
    <property type="entry name" value="PSF2_N"/>
</dbReference>
<dbReference type="Proteomes" id="UP001465755">
    <property type="component" value="Unassembled WGS sequence"/>
</dbReference>
<evidence type="ECO:0000256" key="4">
    <source>
        <dbReference type="ARBA" id="ARBA00023242"/>
    </source>
</evidence>
<dbReference type="GO" id="GO:0000811">
    <property type="term" value="C:GINS complex"/>
    <property type="evidence" value="ECO:0007669"/>
    <property type="project" value="TreeGrafter"/>
</dbReference>
<protein>
    <recommendedName>
        <fullName evidence="5">DNA replication complex GINS protein PSF2</fullName>
    </recommendedName>
</protein>
<dbReference type="Gene3D" id="3.40.5.50">
    <property type="match status" value="1"/>
</dbReference>
<dbReference type="GO" id="GO:0000727">
    <property type="term" value="P:double-strand break repair via break-induced replication"/>
    <property type="evidence" value="ECO:0007669"/>
    <property type="project" value="TreeGrafter"/>
</dbReference>
<dbReference type="Pfam" id="PF05916">
    <property type="entry name" value="Sld5"/>
    <property type="match status" value="1"/>
</dbReference>
<organism evidence="9 10">
    <name type="scientific">Symbiochloris irregularis</name>
    <dbReference type="NCBI Taxonomy" id="706552"/>
    <lineage>
        <taxon>Eukaryota</taxon>
        <taxon>Viridiplantae</taxon>
        <taxon>Chlorophyta</taxon>
        <taxon>core chlorophytes</taxon>
        <taxon>Trebouxiophyceae</taxon>
        <taxon>Trebouxiales</taxon>
        <taxon>Trebouxiaceae</taxon>
        <taxon>Symbiochloris</taxon>
    </lineage>
</organism>
<comment type="similarity">
    <text evidence="2 5">Belongs to the GINS2/PSF2 family.</text>
</comment>
<proteinExistence type="inferred from homology"/>
<dbReference type="FunFam" id="1.20.58.1020:FF:000001">
    <property type="entry name" value="DNA replication complex GINS protein PSF2"/>
    <property type="match status" value="1"/>
</dbReference>
<keyword evidence="3 5" id="KW-0235">DNA replication</keyword>
<dbReference type="PANTHER" id="PTHR12772:SF0">
    <property type="entry name" value="DNA REPLICATION COMPLEX GINS PROTEIN PSF2"/>
    <property type="match status" value="1"/>
</dbReference>
<evidence type="ECO:0000313" key="10">
    <source>
        <dbReference type="Proteomes" id="UP001465755"/>
    </source>
</evidence>
<comment type="subunit">
    <text evidence="5">Component of the GINS complex.</text>
</comment>
<comment type="caution">
    <text evidence="9">The sequence shown here is derived from an EMBL/GenBank/DDBJ whole genome shotgun (WGS) entry which is preliminary data.</text>
</comment>
<dbReference type="GO" id="GO:0006260">
    <property type="term" value="P:DNA replication"/>
    <property type="evidence" value="ECO:0007669"/>
    <property type="project" value="UniProtKB-KW"/>
</dbReference>
<dbReference type="Pfam" id="PF25005">
    <property type="entry name" value="PSF2_N"/>
    <property type="match status" value="1"/>
</dbReference>
<dbReference type="Gene3D" id="1.20.58.1020">
    <property type="match status" value="1"/>
</dbReference>
<accession>A0AAW1PJ91</accession>
<evidence type="ECO:0000313" key="9">
    <source>
        <dbReference type="EMBL" id="KAK9808298.1"/>
    </source>
</evidence>
<evidence type="ECO:0000259" key="8">
    <source>
        <dbReference type="Pfam" id="PF25005"/>
    </source>
</evidence>
<gene>
    <name evidence="9" type="ORF">WJX73_009235</name>
</gene>
<dbReference type="CDD" id="cd21694">
    <property type="entry name" value="GINS_B_Psf2"/>
    <property type="match status" value="1"/>
</dbReference>
<feature type="domain" description="DNA replication complex GINS protein PSF2 N-terminal" evidence="8">
    <location>
        <begin position="11"/>
        <end position="73"/>
    </location>
</feature>
<dbReference type="PIRSF" id="PIRSF028998">
    <property type="entry name" value="GINS_Psf2_subgr"/>
    <property type="match status" value="1"/>
</dbReference>
<dbReference type="InterPro" id="IPR021151">
    <property type="entry name" value="GINS_A"/>
</dbReference>
<dbReference type="PANTHER" id="PTHR12772">
    <property type="entry name" value="DNA REPLICATION COMPLEX GINS PROTEIN PSF2"/>
    <property type="match status" value="1"/>
</dbReference>
<dbReference type="SUPFAM" id="SSF160059">
    <property type="entry name" value="PriA/YqbF domain"/>
    <property type="match status" value="1"/>
</dbReference>
<reference evidence="9 10" key="1">
    <citation type="journal article" date="2024" name="Nat. Commun.">
        <title>Phylogenomics reveals the evolutionary origins of lichenization in chlorophyte algae.</title>
        <authorList>
            <person name="Puginier C."/>
            <person name="Libourel C."/>
            <person name="Otte J."/>
            <person name="Skaloud P."/>
            <person name="Haon M."/>
            <person name="Grisel S."/>
            <person name="Petersen M."/>
            <person name="Berrin J.G."/>
            <person name="Delaux P.M."/>
            <person name="Dal Grande F."/>
            <person name="Keller J."/>
        </authorList>
    </citation>
    <scope>NUCLEOTIDE SEQUENCE [LARGE SCALE GENOMIC DNA]</scope>
    <source>
        <strain evidence="9 10">SAG 2036</strain>
    </source>
</reference>
<keyword evidence="4 5" id="KW-0539">Nucleus</keyword>
<evidence type="ECO:0000256" key="6">
    <source>
        <dbReference type="SAM" id="MobiDB-lite"/>
    </source>
</evidence>
<feature type="domain" description="GINS subunit" evidence="7">
    <location>
        <begin position="77"/>
        <end position="174"/>
    </location>
</feature>
<sequence length="211" mass="23798">MAATQALFSSYELEFFAEDETISIVPNFTLPGCSDNTLECIGGAYGPFLPNRPVDVPLWMAMALHQRKKCRILPPAWMDIESLKMVEELERDRSDAFQPLPFHYLEIAHMLFTHAKDTFGGNFYKVHDLVESVRKVRMTKIHSGLKSLAGPMTVKLNNLSAMECNLMRGLFQGALDRFWKLAQLQAAPDAGEFETQATSSPPSGPRRQFRT</sequence>
<dbReference type="FunFam" id="3.40.5.50:FF:000001">
    <property type="entry name" value="DNA replication complex GINS protein PSF2"/>
    <property type="match status" value="1"/>
</dbReference>
<dbReference type="InterPro" id="IPR007257">
    <property type="entry name" value="GINS_Psf2"/>
</dbReference>
<evidence type="ECO:0000259" key="7">
    <source>
        <dbReference type="Pfam" id="PF05916"/>
    </source>
</evidence>
<comment type="subcellular location">
    <subcellularLocation>
        <location evidence="1 5">Nucleus</location>
    </subcellularLocation>
</comment>
<dbReference type="AlphaFoldDB" id="A0AAW1PJ91"/>
<dbReference type="InterPro" id="IPR036224">
    <property type="entry name" value="GINS_bundle-like_dom_sf"/>
</dbReference>
<evidence type="ECO:0000256" key="1">
    <source>
        <dbReference type="ARBA" id="ARBA00004123"/>
    </source>
</evidence>
<keyword evidence="10" id="KW-1185">Reference proteome</keyword>
<evidence type="ECO:0000256" key="3">
    <source>
        <dbReference type="ARBA" id="ARBA00022705"/>
    </source>
</evidence>
<evidence type="ECO:0000256" key="5">
    <source>
        <dbReference type="PIRNR" id="PIRNR028998"/>
    </source>
</evidence>
<feature type="region of interest" description="Disordered" evidence="6">
    <location>
        <begin position="190"/>
        <end position="211"/>
    </location>
</feature>
<name>A0AAW1PJ91_9CHLO</name>
<dbReference type="SUPFAM" id="SSF158573">
    <property type="entry name" value="GINS helical bundle-like"/>
    <property type="match status" value="1"/>
</dbReference>
<dbReference type="CDD" id="cd11712">
    <property type="entry name" value="GINS_A_psf2"/>
    <property type="match status" value="1"/>
</dbReference>
<dbReference type="EMBL" id="JALJOQ010000025">
    <property type="protein sequence ID" value="KAK9808298.1"/>
    <property type="molecule type" value="Genomic_DNA"/>
</dbReference>